<evidence type="ECO:0008006" key="3">
    <source>
        <dbReference type="Google" id="ProtNLM"/>
    </source>
</evidence>
<accession>A0ABP0YPM6</accession>
<organism evidence="1 2">
    <name type="scientific">Citrullus colocynthis</name>
    <name type="common">colocynth</name>
    <dbReference type="NCBI Taxonomy" id="252529"/>
    <lineage>
        <taxon>Eukaryota</taxon>
        <taxon>Viridiplantae</taxon>
        <taxon>Streptophyta</taxon>
        <taxon>Embryophyta</taxon>
        <taxon>Tracheophyta</taxon>
        <taxon>Spermatophyta</taxon>
        <taxon>Magnoliopsida</taxon>
        <taxon>eudicotyledons</taxon>
        <taxon>Gunneridae</taxon>
        <taxon>Pentapetalae</taxon>
        <taxon>rosids</taxon>
        <taxon>fabids</taxon>
        <taxon>Cucurbitales</taxon>
        <taxon>Cucurbitaceae</taxon>
        <taxon>Benincaseae</taxon>
        <taxon>Citrullus</taxon>
    </lineage>
</organism>
<sequence>MEMESVGRLRVKELTFQYSPFWVNFHDLPLVGFSKNKAIMLGNMAAGWTAWTQIRMGKTLWVHVRLDVTQPLRRG</sequence>
<dbReference type="EMBL" id="OZ021739">
    <property type="protein sequence ID" value="CAK9321882.1"/>
    <property type="molecule type" value="Genomic_DNA"/>
</dbReference>
<dbReference type="Proteomes" id="UP001642487">
    <property type="component" value="Chromosome 5"/>
</dbReference>
<name>A0ABP0YPM6_9ROSI</name>
<reference evidence="1 2" key="1">
    <citation type="submission" date="2024-03" db="EMBL/GenBank/DDBJ databases">
        <authorList>
            <person name="Gkanogiannis A."/>
            <person name="Becerra Lopez-Lavalle L."/>
        </authorList>
    </citation>
    <scope>NUCLEOTIDE SEQUENCE [LARGE SCALE GENOMIC DNA]</scope>
</reference>
<evidence type="ECO:0000313" key="2">
    <source>
        <dbReference type="Proteomes" id="UP001642487"/>
    </source>
</evidence>
<protein>
    <recommendedName>
        <fullName evidence="3">DUF4283 domain-containing protein</fullName>
    </recommendedName>
</protein>
<gene>
    <name evidence="1" type="ORF">CITCOLO1_LOCUS13981</name>
</gene>
<evidence type="ECO:0000313" key="1">
    <source>
        <dbReference type="EMBL" id="CAK9321882.1"/>
    </source>
</evidence>
<proteinExistence type="predicted"/>
<keyword evidence="2" id="KW-1185">Reference proteome</keyword>